<accession>A0A426WZK0</accession>
<gene>
    <name evidence="2" type="ORF">B296_00015157</name>
</gene>
<evidence type="ECO:0000313" key="2">
    <source>
        <dbReference type="EMBL" id="RRT32653.1"/>
    </source>
</evidence>
<comment type="caution">
    <text evidence="2">The sequence shown here is derived from an EMBL/GenBank/DDBJ whole genome shotgun (WGS) entry which is preliminary data.</text>
</comment>
<organism evidence="2 3">
    <name type="scientific">Ensete ventricosum</name>
    <name type="common">Abyssinian banana</name>
    <name type="synonym">Musa ensete</name>
    <dbReference type="NCBI Taxonomy" id="4639"/>
    <lineage>
        <taxon>Eukaryota</taxon>
        <taxon>Viridiplantae</taxon>
        <taxon>Streptophyta</taxon>
        <taxon>Embryophyta</taxon>
        <taxon>Tracheophyta</taxon>
        <taxon>Spermatophyta</taxon>
        <taxon>Magnoliopsida</taxon>
        <taxon>Liliopsida</taxon>
        <taxon>Zingiberales</taxon>
        <taxon>Musaceae</taxon>
        <taxon>Ensete</taxon>
    </lineage>
</organism>
<dbReference type="EMBL" id="AMZH03031081">
    <property type="protein sequence ID" value="RRT32653.1"/>
    <property type="molecule type" value="Genomic_DNA"/>
</dbReference>
<feature type="region of interest" description="Disordered" evidence="1">
    <location>
        <begin position="1"/>
        <end position="23"/>
    </location>
</feature>
<reference evidence="2 3" key="1">
    <citation type="journal article" date="2014" name="Agronomy (Basel)">
        <title>A Draft Genome Sequence for Ensete ventricosum, the Drought-Tolerant Tree Against Hunger.</title>
        <authorList>
            <person name="Harrison J."/>
            <person name="Moore K.A."/>
            <person name="Paszkiewicz K."/>
            <person name="Jones T."/>
            <person name="Grant M."/>
            <person name="Ambacheew D."/>
            <person name="Muzemil S."/>
            <person name="Studholme D.J."/>
        </authorList>
    </citation>
    <scope>NUCLEOTIDE SEQUENCE [LARGE SCALE GENOMIC DNA]</scope>
</reference>
<sequence length="235" mass="25663">MTRAMELQPDDGPSSSLSNGPGFKRCSGILPKFAKRFTEGIGKLVGNMSKKDRKIHRKNAEGYRIDGRVGIGHSPDLSCKSSDELSEGLRRELTMKLSSNSFARESKEVMDDSLSWLYHIRAKPLKVVGKAWHIRESELGGGFILTGRRVDRTLGLTSALTSGVTATYSESASVEVWHEGVVVERGEEATTSLVGLSYLKSKASVRKEVDSKEHHSAAEVDLPIAKEGMQMQGNG</sequence>
<protein>
    <submittedName>
        <fullName evidence="2">Uncharacterized protein</fullName>
    </submittedName>
</protein>
<dbReference type="AlphaFoldDB" id="A0A426WZK0"/>
<evidence type="ECO:0000313" key="3">
    <source>
        <dbReference type="Proteomes" id="UP000287651"/>
    </source>
</evidence>
<evidence type="ECO:0000256" key="1">
    <source>
        <dbReference type="SAM" id="MobiDB-lite"/>
    </source>
</evidence>
<proteinExistence type="predicted"/>
<name>A0A426WZK0_ENSVE</name>
<dbReference type="Proteomes" id="UP000287651">
    <property type="component" value="Unassembled WGS sequence"/>
</dbReference>